<evidence type="ECO:0000313" key="2">
    <source>
        <dbReference type="Proteomes" id="UP000324222"/>
    </source>
</evidence>
<dbReference type="AlphaFoldDB" id="A0A5B7CMZ9"/>
<proteinExistence type="predicted"/>
<comment type="caution">
    <text evidence="1">The sequence shown here is derived from an EMBL/GenBank/DDBJ whole genome shotgun (WGS) entry which is preliminary data.</text>
</comment>
<sequence>MWDGCAPQTKAGPRETIVFGAQQIDLFISWEVLSTSSQTPASHLAPGSVTNRREKATETRCSVIASTLSEEI</sequence>
<gene>
    <name evidence="1" type="ORF">E2C01_001635</name>
</gene>
<evidence type="ECO:0000313" key="1">
    <source>
        <dbReference type="EMBL" id="MPC09033.1"/>
    </source>
</evidence>
<dbReference type="EMBL" id="VSRR010000053">
    <property type="protein sequence ID" value="MPC09033.1"/>
    <property type="molecule type" value="Genomic_DNA"/>
</dbReference>
<protein>
    <submittedName>
        <fullName evidence="1">Uncharacterized protein</fullName>
    </submittedName>
</protein>
<dbReference type="Proteomes" id="UP000324222">
    <property type="component" value="Unassembled WGS sequence"/>
</dbReference>
<name>A0A5B7CMZ9_PORTR</name>
<keyword evidence="2" id="KW-1185">Reference proteome</keyword>
<reference evidence="1 2" key="1">
    <citation type="submission" date="2019-05" db="EMBL/GenBank/DDBJ databases">
        <title>Another draft genome of Portunus trituberculatus and its Hox gene families provides insights of decapod evolution.</title>
        <authorList>
            <person name="Jeong J.-H."/>
            <person name="Song I."/>
            <person name="Kim S."/>
            <person name="Choi T."/>
            <person name="Kim D."/>
            <person name="Ryu S."/>
            <person name="Kim W."/>
        </authorList>
    </citation>
    <scope>NUCLEOTIDE SEQUENCE [LARGE SCALE GENOMIC DNA]</scope>
    <source>
        <tissue evidence="1">Muscle</tissue>
    </source>
</reference>
<accession>A0A5B7CMZ9</accession>
<organism evidence="1 2">
    <name type="scientific">Portunus trituberculatus</name>
    <name type="common">Swimming crab</name>
    <name type="synonym">Neptunus trituberculatus</name>
    <dbReference type="NCBI Taxonomy" id="210409"/>
    <lineage>
        <taxon>Eukaryota</taxon>
        <taxon>Metazoa</taxon>
        <taxon>Ecdysozoa</taxon>
        <taxon>Arthropoda</taxon>
        <taxon>Crustacea</taxon>
        <taxon>Multicrustacea</taxon>
        <taxon>Malacostraca</taxon>
        <taxon>Eumalacostraca</taxon>
        <taxon>Eucarida</taxon>
        <taxon>Decapoda</taxon>
        <taxon>Pleocyemata</taxon>
        <taxon>Brachyura</taxon>
        <taxon>Eubrachyura</taxon>
        <taxon>Portunoidea</taxon>
        <taxon>Portunidae</taxon>
        <taxon>Portuninae</taxon>
        <taxon>Portunus</taxon>
    </lineage>
</organism>